<dbReference type="PANTHER" id="PTHR11035">
    <property type="entry name" value="VERY-LONG-CHAIN (3R)-3-HYDROXYACYL-COA DEHYDRATASE"/>
    <property type="match status" value="1"/>
</dbReference>
<proteinExistence type="inferred from homology"/>
<keyword evidence="12 14" id="KW-0456">Lyase</keyword>
<comment type="similarity">
    <text evidence="3 14">Belongs to the very long-chain fatty acids dehydratase HACD family.</text>
</comment>
<dbReference type="PANTHER" id="PTHR11035:SF3">
    <property type="entry name" value="VERY-LONG-CHAIN (3R)-3-HYDROXYACYL-COA DEHYDRATASE"/>
    <property type="match status" value="1"/>
</dbReference>
<evidence type="ECO:0000256" key="9">
    <source>
        <dbReference type="ARBA" id="ARBA00023098"/>
    </source>
</evidence>
<keyword evidence="6 14" id="KW-0812">Transmembrane</keyword>
<evidence type="ECO:0000313" key="16">
    <source>
        <dbReference type="Proteomes" id="UP001610335"/>
    </source>
</evidence>
<evidence type="ECO:0000256" key="5">
    <source>
        <dbReference type="ARBA" id="ARBA00022516"/>
    </source>
</evidence>
<evidence type="ECO:0000256" key="12">
    <source>
        <dbReference type="ARBA" id="ARBA00023239"/>
    </source>
</evidence>
<evidence type="ECO:0000256" key="1">
    <source>
        <dbReference type="ARBA" id="ARBA00004141"/>
    </source>
</evidence>
<comment type="caution">
    <text evidence="14">Lacks conserved residue(s) required for the propagation of feature annotation.</text>
</comment>
<feature type="transmembrane region" description="Helical" evidence="14">
    <location>
        <begin position="23"/>
        <end position="47"/>
    </location>
</feature>
<keyword evidence="10 14" id="KW-0472">Membrane</keyword>
<keyword evidence="14" id="KW-0256">Endoplasmic reticulum</keyword>
<feature type="transmembrane region" description="Helical" evidence="14">
    <location>
        <begin position="179"/>
        <end position="198"/>
    </location>
</feature>
<sequence length="251" mass="27997">MSAPTQLTPAKPKPALSGIARQYLLAYNGIAFFLWITCTIRSLRLIINQSITENLTFDLPALFAETYSPLLLTAQSLAILEILHSLFGLVRAPFLTTAMQVASRLFVVWGILYPFHEQGDGSGIVGGKGGPGVNQVGDYAYLGCLMAWGITECIRYGYFVMQINGGADNVPAWWNWLRYNTFYVLYPIGISSECTLAFKALPNAADLHPLYWWAIVAVLTIYVPGSYVLYTHMIKQRRRATNVKKDSKKDN</sequence>
<reference evidence="15 16" key="1">
    <citation type="submission" date="2024-07" db="EMBL/GenBank/DDBJ databases">
        <title>Section-level genome sequencing and comparative genomics of Aspergillus sections Usti and Cavernicolus.</title>
        <authorList>
            <consortium name="Lawrence Berkeley National Laboratory"/>
            <person name="Nybo J.L."/>
            <person name="Vesth T.C."/>
            <person name="Theobald S."/>
            <person name="Frisvad J.C."/>
            <person name="Larsen T.O."/>
            <person name="Kjaerboelling I."/>
            <person name="Rothschild-Mancinelli K."/>
            <person name="Lyhne E.K."/>
            <person name="Kogle M.E."/>
            <person name="Barry K."/>
            <person name="Clum A."/>
            <person name="Na H."/>
            <person name="Ledsgaard L."/>
            <person name="Lin J."/>
            <person name="Lipzen A."/>
            <person name="Kuo A."/>
            <person name="Riley R."/>
            <person name="Mondo S."/>
            <person name="LaButti K."/>
            <person name="Haridas S."/>
            <person name="Pangalinan J."/>
            <person name="Salamov A.A."/>
            <person name="Simmons B.A."/>
            <person name="Magnuson J.K."/>
            <person name="Chen J."/>
            <person name="Drula E."/>
            <person name="Henrissat B."/>
            <person name="Wiebenga A."/>
            <person name="Lubbers R.J."/>
            <person name="Gomes A.C."/>
            <person name="Makela M.R."/>
            <person name="Stajich J."/>
            <person name="Grigoriev I.V."/>
            <person name="Mortensen U.H."/>
            <person name="De vries R.P."/>
            <person name="Baker S.E."/>
            <person name="Andersen M.R."/>
        </authorList>
    </citation>
    <scope>NUCLEOTIDE SEQUENCE [LARGE SCALE GENOMIC DNA]</scope>
    <source>
        <strain evidence="15 16">CBS 600.67</strain>
    </source>
</reference>
<dbReference type="Proteomes" id="UP001610335">
    <property type="component" value="Unassembled WGS sequence"/>
</dbReference>
<evidence type="ECO:0000256" key="13">
    <source>
        <dbReference type="ARBA" id="ARBA00036671"/>
    </source>
</evidence>
<keyword evidence="9 14" id="KW-0443">Lipid metabolism</keyword>
<keyword evidence="16" id="KW-1185">Reference proteome</keyword>
<evidence type="ECO:0000256" key="3">
    <source>
        <dbReference type="ARBA" id="ARBA00007811"/>
    </source>
</evidence>
<evidence type="ECO:0000256" key="14">
    <source>
        <dbReference type="RuleBase" id="RU363109"/>
    </source>
</evidence>
<keyword evidence="5 14" id="KW-0444">Lipid biosynthesis</keyword>
<gene>
    <name evidence="15" type="ORF">BDW59DRAFT_137178</name>
</gene>
<evidence type="ECO:0000256" key="8">
    <source>
        <dbReference type="ARBA" id="ARBA00022989"/>
    </source>
</evidence>
<evidence type="ECO:0000256" key="2">
    <source>
        <dbReference type="ARBA" id="ARBA00005194"/>
    </source>
</evidence>
<evidence type="ECO:0000256" key="4">
    <source>
        <dbReference type="ARBA" id="ARBA00013122"/>
    </source>
</evidence>
<keyword evidence="8 14" id="KW-1133">Transmembrane helix</keyword>
<organism evidence="15 16">
    <name type="scientific">Aspergillus cavernicola</name>
    <dbReference type="NCBI Taxonomy" id="176166"/>
    <lineage>
        <taxon>Eukaryota</taxon>
        <taxon>Fungi</taxon>
        <taxon>Dikarya</taxon>
        <taxon>Ascomycota</taxon>
        <taxon>Pezizomycotina</taxon>
        <taxon>Eurotiomycetes</taxon>
        <taxon>Eurotiomycetidae</taxon>
        <taxon>Eurotiales</taxon>
        <taxon>Aspergillaceae</taxon>
        <taxon>Aspergillus</taxon>
        <taxon>Aspergillus subgen. Nidulantes</taxon>
    </lineage>
</organism>
<keyword evidence="7 14" id="KW-0276">Fatty acid metabolism</keyword>
<evidence type="ECO:0000256" key="7">
    <source>
        <dbReference type="ARBA" id="ARBA00022832"/>
    </source>
</evidence>
<keyword evidence="11 14" id="KW-0275">Fatty acid biosynthesis</keyword>
<evidence type="ECO:0000313" key="15">
    <source>
        <dbReference type="EMBL" id="KAL2835131.1"/>
    </source>
</evidence>
<comment type="pathway">
    <text evidence="2 14">Lipid metabolism; fatty acid biosynthesis.</text>
</comment>
<dbReference type="EMBL" id="JBFXLS010000001">
    <property type="protein sequence ID" value="KAL2835131.1"/>
    <property type="molecule type" value="Genomic_DNA"/>
</dbReference>
<dbReference type="EC" id="4.2.1.134" evidence="4 14"/>
<evidence type="ECO:0000256" key="11">
    <source>
        <dbReference type="ARBA" id="ARBA00023160"/>
    </source>
</evidence>
<evidence type="ECO:0000256" key="6">
    <source>
        <dbReference type="ARBA" id="ARBA00022692"/>
    </source>
</evidence>
<evidence type="ECO:0000256" key="10">
    <source>
        <dbReference type="ARBA" id="ARBA00023136"/>
    </source>
</evidence>
<accession>A0ABR4J516</accession>
<comment type="caution">
    <text evidence="15">The sequence shown here is derived from an EMBL/GenBank/DDBJ whole genome shotgun (WGS) entry which is preliminary data.</text>
</comment>
<dbReference type="InterPro" id="IPR007482">
    <property type="entry name" value="Tyr_Pase-like_PTPLA"/>
</dbReference>
<protein>
    <recommendedName>
        <fullName evidence="4 14">Very-long-chain (3R)-3-hydroxyacyl-CoA dehydratase</fullName>
        <ecNumber evidence="4 14">4.2.1.134</ecNumber>
    </recommendedName>
</protein>
<comment type="catalytic activity">
    <reaction evidence="13 14">
        <text>a very-long-chain (3R)-3-hydroxyacyl-CoA = a very-long-chain (2E)-enoyl-CoA + H2O</text>
        <dbReference type="Rhea" id="RHEA:45812"/>
        <dbReference type="ChEBI" id="CHEBI:15377"/>
        <dbReference type="ChEBI" id="CHEBI:83728"/>
        <dbReference type="ChEBI" id="CHEBI:85440"/>
        <dbReference type="EC" id="4.2.1.134"/>
    </reaction>
</comment>
<comment type="subcellular location">
    <subcellularLocation>
        <location evidence="14">Endoplasmic reticulum membrane</location>
        <topology evidence="14">Multi-pass membrane protein</topology>
    </subcellularLocation>
    <subcellularLocation>
        <location evidence="1">Membrane</location>
        <topology evidence="1">Multi-pass membrane protein</topology>
    </subcellularLocation>
</comment>
<dbReference type="Pfam" id="PF04387">
    <property type="entry name" value="PTPLA"/>
    <property type="match status" value="1"/>
</dbReference>
<feature type="transmembrane region" description="Helical" evidence="14">
    <location>
        <begin position="210"/>
        <end position="230"/>
    </location>
</feature>
<name>A0ABR4J516_9EURO</name>
<comment type="function">
    <text evidence="14">Catalyzes the third of the four reactions of the long-chain fatty acids elongation cycle. This endoplasmic reticulum-bound enzymatic process, allows the addition of two carbons to the chain of long- and very long-chain fatty acids/VLCFAs per cycle. This enzyme catalyzes the dehydration of the 3-hydroxyacyl-CoA intermediate into trans-2,3-enoyl-CoA, within each cycle of fatty acid elongation. Thereby, it participates to the production of VLCFAs of different chain lengths that are involved in multiple biological processes as precursors of membrane lipids and lipid mediators.</text>
</comment>